<keyword evidence="4" id="KW-0560">Oxidoreductase</keyword>
<keyword evidence="2" id="KW-0349">Heme</keyword>
<keyword evidence="1" id="KW-0004">4Fe-4S</keyword>
<dbReference type="Gene3D" id="3.90.480.20">
    <property type="match status" value="1"/>
</dbReference>
<feature type="region of interest" description="Disordered" evidence="7">
    <location>
        <begin position="220"/>
        <end position="244"/>
    </location>
</feature>
<dbReference type="AlphaFoldDB" id="A0A4R6V8F5"/>
<comment type="caution">
    <text evidence="9">The sequence shown here is derived from an EMBL/GenBank/DDBJ whole genome shotgun (WGS) entry which is preliminary data.</text>
</comment>
<reference evidence="9 10" key="1">
    <citation type="submission" date="2019-03" db="EMBL/GenBank/DDBJ databases">
        <title>Genomic Encyclopedia of Type Strains, Phase IV (KMG-IV): sequencing the most valuable type-strain genomes for metagenomic binning, comparative biology and taxonomic classification.</title>
        <authorList>
            <person name="Goeker M."/>
        </authorList>
    </citation>
    <scope>NUCLEOTIDE SEQUENCE [LARGE SCALE GENOMIC DNA]</scope>
    <source>
        <strain evidence="9 10">DSM 46770</strain>
    </source>
</reference>
<gene>
    <name evidence="9" type="ORF">EV190_101360</name>
</gene>
<keyword evidence="3" id="KW-0479">Metal-binding</keyword>
<dbReference type="PANTHER" id="PTHR32439">
    <property type="entry name" value="FERREDOXIN--NITRITE REDUCTASE, CHLOROPLASTIC"/>
    <property type="match status" value="1"/>
</dbReference>
<evidence type="ECO:0000313" key="10">
    <source>
        <dbReference type="Proteomes" id="UP000295281"/>
    </source>
</evidence>
<protein>
    <submittedName>
        <fullName evidence="9">Precorrin-3B synthase</fullName>
    </submittedName>
</protein>
<evidence type="ECO:0000256" key="3">
    <source>
        <dbReference type="ARBA" id="ARBA00022723"/>
    </source>
</evidence>
<feature type="domain" description="Nitrite/Sulfite reductase ferredoxin-like" evidence="8">
    <location>
        <begin position="30"/>
        <end position="75"/>
    </location>
</feature>
<dbReference type="Proteomes" id="UP000295281">
    <property type="component" value="Unassembled WGS sequence"/>
</dbReference>
<evidence type="ECO:0000256" key="5">
    <source>
        <dbReference type="ARBA" id="ARBA00023004"/>
    </source>
</evidence>
<keyword evidence="10" id="KW-1185">Reference proteome</keyword>
<dbReference type="SUPFAM" id="SSF56014">
    <property type="entry name" value="Nitrite and sulphite reductase 4Fe-4S domain-like"/>
    <property type="match status" value="2"/>
</dbReference>
<dbReference type="EMBL" id="SNYN01000001">
    <property type="protein sequence ID" value="TDQ55038.1"/>
    <property type="molecule type" value="Genomic_DNA"/>
</dbReference>
<evidence type="ECO:0000256" key="2">
    <source>
        <dbReference type="ARBA" id="ARBA00022617"/>
    </source>
</evidence>
<dbReference type="Pfam" id="PF03460">
    <property type="entry name" value="NIR_SIR_ferr"/>
    <property type="match status" value="1"/>
</dbReference>
<dbReference type="GO" id="GO:0016491">
    <property type="term" value="F:oxidoreductase activity"/>
    <property type="evidence" value="ECO:0007669"/>
    <property type="project" value="UniProtKB-KW"/>
</dbReference>
<dbReference type="InterPro" id="IPR005117">
    <property type="entry name" value="NiRdtase/SiRdtase_haem-b_fer"/>
</dbReference>
<keyword evidence="6" id="KW-0411">Iron-sulfur</keyword>
<dbReference type="PANTHER" id="PTHR32439:SF9">
    <property type="entry name" value="BLR3264 PROTEIN"/>
    <property type="match status" value="1"/>
</dbReference>
<keyword evidence="5" id="KW-0408">Iron</keyword>
<proteinExistence type="predicted"/>
<dbReference type="GO" id="GO:0046872">
    <property type="term" value="F:metal ion binding"/>
    <property type="evidence" value="ECO:0007669"/>
    <property type="project" value="UniProtKB-KW"/>
</dbReference>
<evidence type="ECO:0000313" key="9">
    <source>
        <dbReference type="EMBL" id="TDQ55038.1"/>
    </source>
</evidence>
<evidence type="ECO:0000256" key="7">
    <source>
        <dbReference type="SAM" id="MobiDB-lite"/>
    </source>
</evidence>
<dbReference type="GO" id="GO:0051539">
    <property type="term" value="F:4 iron, 4 sulfur cluster binding"/>
    <property type="evidence" value="ECO:0007669"/>
    <property type="project" value="UniProtKB-KW"/>
</dbReference>
<accession>A0A4R6V8F5</accession>
<evidence type="ECO:0000256" key="6">
    <source>
        <dbReference type="ARBA" id="ARBA00023014"/>
    </source>
</evidence>
<dbReference type="InterPro" id="IPR045854">
    <property type="entry name" value="NO2/SO3_Rdtase_4Fe4S_sf"/>
</dbReference>
<evidence type="ECO:0000256" key="4">
    <source>
        <dbReference type="ARBA" id="ARBA00023002"/>
    </source>
</evidence>
<name>A0A4R6V8F5_9ACTN</name>
<sequence length="393" mass="40885">MCKHVPVPDPLPPDRCPGVLRPHLAADGALLRIRIPGGRAAPSTMAALRRMSSEFGDGDLHLTSRGNLQIRGIPAGSDRSVPESLVNSVVEAGLLPSPSHERVRNIVASPLSGVVGGRMDVRPVVAALDRALCADPLLADLPGRFLFGIDDGRSDLDGLPCDLGVRAVGAASARVRVDRLPGPLVERDRIVPVLTGLARRFLGIRADLWNVRQLPGKGRELLDGEEFDDSGDGPPASGTEYRGDRPGEVHGVFAVSDSEAAVAGSVPLGILTPRIQDALVESAAHDSGAIILTPWRGAVVAPVRADRADRVAESLSRAGLVVDPDSPWTRISACAGSPGCSRSRGDTRSHATALARRLAGPGSDRSPVHVVGCERACGAPRGPHSLVLAGGAP</sequence>
<dbReference type="InterPro" id="IPR036136">
    <property type="entry name" value="Nit/Sulf_reduc_fer-like_dom_sf"/>
</dbReference>
<evidence type="ECO:0000259" key="8">
    <source>
        <dbReference type="Pfam" id="PF03460"/>
    </source>
</evidence>
<organism evidence="9 10">
    <name type="scientific">Actinorugispora endophytica</name>
    <dbReference type="NCBI Taxonomy" id="1605990"/>
    <lineage>
        <taxon>Bacteria</taxon>
        <taxon>Bacillati</taxon>
        <taxon>Actinomycetota</taxon>
        <taxon>Actinomycetes</taxon>
        <taxon>Streptosporangiales</taxon>
        <taxon>Nocardiopsidaceae</taxon>
        <taxon>Actinorugispora</taxon>
    </lineage>
</organism>
<evidence type="ECO:0000256" key="1">
    <source>
        <dbReference type="ARBA" id="ARBA00022485"/>
    </source>
</evidence>
<dbReference type="InterPro" id="IPR051329">
    <property type="entry name" value="NIR_SIR_4Fe-4S"/>
</dbReference>
<dbReference type="SUPFAM" id="SSF55124">
    <property type="entry name" value="Nitrite/Sulfite reductase N-terminal domain-like"/>
    <property type="match status" value="2"/>
</dbReference>